<dbReference type="AlphaFoldDB" id="A0A7W5A0V4"/>
<dbReference type="RefSeq" id="WP_183541616.1">
    <property type="nucleotide sequence ID" value="NZ_BMQT01000001.1"/>
</dbReference>
<sequence length="409" mass="42906">MSDPTGSTAQHRPKPTELANAAAEEARRRRLGLPPLPRRRRTRGRTVRRALRWFTVVGALVAVAFLATTAWAYLTGVIGPMRGDDKEVARVLSLAGDTPAWADPGQIRCAAEAVVEDEGSAGLAAAGVVAPQGSGFSYTGEWPSELGSQWYAELLDCAGDGPDSDSATWSKQVAGAWTLDDPRCLRQVGRPAIAGVLAVTNLRLADEDLAAKNIAAITDLDSCYARTPEAPTGAAAAGYREVTLKVTAPTVAAGVVSLDDGTAQPTSGEDPELTYTLPVAQGGAEACVQATTTVTYAWGTVRTGEPAKVCGKAAAAKMEWRTVERSCPKDKPRCTYMAAYVEGLTDNQTMTVTYRPTGDFKCAGKKPTCTVKIKADTDGKARTPGLLVTGKKGKVVASAGSLRATYPDS</sequence>
<dbReference type="Proteomes" id="UP000577707">
    <property type="component" value="Unassembled WGS sequence"/>
</dbReference>
<organism evidence="3 4">
    <name type="scientific">Nocardioides albus</name>
    <dbReference type="NCBI Taxonomy" id="1841"/>
    <lineage>
        <taxon>Bacteria</taxon>
        <taxon>Bacillati</taxon>
        <taxon>Actinomycetota</taxon>
        <taxon>Actinomycetes</taxon>
        <taxon>Propionibacteriales</taxon>
        <taxon>Nocardioidaceae</taxon>
        <taxon>Nocardioides</taxon>
    </lineage>
</organism>
<accession>A0A7W5A0V4</accession>
<comment type="caution">
    <text evidence="3">The sequence shown here is derived from an EMBL/GenBank/DDBJ whole genome shotgun (WGS) entry which is preliminary data.</text>
</comment>
<protein>
    <submittedName>
        <fullName evidence="3">Uncharacterized protein</fullName>
    </submittedName>
</protein>
<feature type="region of interest" description="Disordered" evidence="1">
    <location>
        <begin position="1"/>
        <end position="42"/>
    </location>
</feature>
<evidence type="ECO:0000256" key="2">
    <source>
        <dbReference type="SAM" id="Phobius"/>
    </source>
</evidence>
<keyword evidence="2" id="KW-0812">Transmembrane</keyword>
<gene>
    <name evidence="3" type="ORF">FHS12_000334</name>
</gene>
<reference evidence="3 4" key="1">
    <citation type="submission" date="2020-08" db="EMBL/GenBank/DDBJ databases">
        <title>Genomic Encyclopedia of Type Strains, Phase III (KMG-III): the genomes of soil and plant-associated and newly described type strains.</title>
        <authorList>
            <person name="Whitman W."/>
        </authorList>
    </citation>
    <scope>NUCLEOTIDE SEQUENCE [LARGE SCALE GENOMIC DNA]</scope>
    <source>
        <strain evidence="3 4">CECT 3302</strain>
    </source>
</reference>
<keyword evidence="2" id="KW-1133">Transmembrane helix</keyword>
<evidence type="ECO:0000256" key="1">
    <source>
        <dbReference type="SAM" id="MobiDB-lite"/>
    </source>
</evidence>
<keyword evidence="2" id="KW-0472">Membrane</keyword>
<proteinExistence type="predicted"/>
<evidence type="ECO:0000313" key="3">
    <source>
        <dbReference type="EMBL" id="MBB3087411.1"/>
    </source>
</evidence>
<evidence type="ECO:0000313" key="4">
    <source>
        <dbReference type="Proteomes" id="UP000577707"/>
    </source>
</evidence>
<name>A0A7W5A0V4_9ACTN</name>
<feature type="compositionally biased region" description="Polar residues" evidence="1">
    <location>
        <begin position="1"/>
        <end position="10"/>
    </location>
</feature>
<dbReference type="EMBL" id="JACHXG010000001">
    <property type="protein sequence ID" value="MBB3087411.1"/>
    <property type="molecule type" value="Genomic_DNA"/>
</dbReference>
<keyword evidence="4" id="KW-1185">Reference proteome</keyword>
<feature type="transmembrane region" description="Helical" evidence="2">
    <location>
        <begin position="50"/>
        <end position="74"/>
    </location>
</feature>